<evidence type="ECO:0000313" key="2">
    <source>
        <dbReference type="EMBL" id="OAS15514.1"/>
    </source>
</evidence>
<feature type="chain" id="PRO_5008277708" description="DUF4352 domain-containing protein" evidence="1">
    <location>
        <begin position="30"/>
        <end position="721"/>
    </location>
</feature>
<organism evidence="2 3">
    <name type="scientific">Paenibacillus oryzisoli</name>
    <dbReference type="NCBI Taxonomy" id="1850517"/>
    <lineage>
        <taxon>Bacteria</taxon>
        <taxon>Bacillati</taxon>
        <taxon>Bacillota</taxon>
        <taxon>Bacilli</taxon>
        <taxon>Bacillales</taxon>
        <taxon>Paenibacillaceae</taxon>
        <taxon>Paenibacillus</taxon>
    </lineage>
</organism>
<reference evidence="2 3" key="1">
    <citation type="submission" date="2016-05" db="EMBL/GenBank/DDBJ databases">
        <title>Paenibacillus sp. 1ZS3-15 nov., isolated from the rhizosphere soil.</title>
        <authorList>
            <person name="Zhang X.X."/>
            <person name="Zhang J."/>
        </authorList>
    </citation>
    <scope>NUCLEOTIDE SEQUENCE [LARGE SCALE GENOMIC DNA]</scope>
    <source>
        <strain evidence="2 3">1ZS3-15</strain>
    </source>
</reference>
<sequence length="721" mass="79012">MIIKNHHKRLVTIALSTLLVLGATTPVWADSSPSTPVLNVGKVTMTGSSYFELQQIHLQQNASGKLATFTITIHNEGSSELQFIDYWARLKSKSGKQFSVRLLPADKDKNRVAPGSTTDVTFYATVDTSTNLQDLVVQFIKWDFNQTNFERILGEVAVPDDYTDVTPADHASVISVGGTNVKASITKFISNKNEKYHVPTVYVSLENVGSHTVTIPAYLFSIRTSEGLMYPMEAKGLKDLQINPKETKEIQLSGSIPVAVAADAWQVAIAETIADLKMNVAVANFQLPTVSQSEGGSVGKAYTFTNKSGVYTTQLNGLHRLPWEDQDLLTADLTLSNNGDESLPIPKLSGYFLLDDAVKIDAKLIQTAKVIGLAAGASVNLQIAGKVPYTYEFSKIKLVLQENEGEAPTTGTGTSTGSTGSSTATDVLEFSTQAELQAIPFIGMGQTYTSNDIGRKAKYGIRNVSTYEDKTNIMYSAMVEATNLEKRFTNVSKLVANFRSSDGTIFPATVVEVKNKISPTGKALLNVWASVPKGFPTTNMNLLLGEAVTEGKLSEGEKAVPDSYVNPVAYWLPDEKTNVATTLKNVDLFPYTISVDKIGTSISDGVFTLQFNYELTKEKMTEINTEGHNLLVVFEDGGGIKRFEKRFDFKDFDVINGDSTADEDAKIRLGKRDNFKITIPDPGLIYNTKFLQKYTLSIYDEFQGQRKLLAAQKADWFITTD</sequence>
<evidence type="ECO:0000256" key="1">
    <source>
        <dbReference type="SAM" id="SignalP"/>
    </source>
</evidence>
<evidence type="ECO:0000313" key="3">
    <source>
        <dbReference type="Proteomes" id="UP000078454"/>
    </source>
</evidence>
<dbReference type="EMBL" id="LYPB01000082">
    <property type="protein sequence ID" value="OAS15514.1"/>
    <property type="molecule type" value="Genomic_DNA"/>
</dbReference>
<accession>A0A198A215</accession>
<dbReference type="Proteomes" id="UP000078454">
    <property type="component" value="Unassembled WGS sequence"/>
</dbReference>
<dbReference type="OrthoDB" id="2675985at2"/>
<comment type="caution">
    <text evidence="2">The sequence shown here is derived from an EMBL/GenBank/DDBJ whole genome shotgun (WGS) entry which is preliminary data.</text>
</comment>
<protein>
    <recommendedName>
        <fullName evidence="4">DUF4352 domain-containing protein</fullName>
    </recommendedName>
</protein>
<evidence type="ECO:0008006" key="4">
    <source>
        <dbReference type="Google" id="ProtNLM"/>
    </source>
</evidence>
<dbReference type="STRING" id="1850517.A8708_13935"/>
<feature type="signal peptide" evidence="1">
    <location>
        <begin position="1"/>
        <end position="29"/>
    </location>
</feature>
<dbReference type="AlphaFoldDB" id="A0A198A215"/>
<name>A0A198A215_9BACL</name>
<keyword evidence="3" id="KW-1185">Reference proteome</keyword>
<keyword evidence="1" id="KW-0732">Signal</keyword>
<proteinExistence type="predicted"/>
<gene>
    <name evidence="2" type="ORF">A8708_13935</name>
</gene>
<dbReference type="RefSeq" id="WP_068668042.1">
    <property type="nucleotide sequence ID" value="NZ_LYPB01000082.1"/>
</dbReference>